<feature type="compositionally biased region" description="Polar residues" evidence="2">
    <location>
        <begin position="306"/>
        <end position="324"/>
    </location>
</feature>
<dbReference type="Ensembl" id="ENSECAT00000117725.1">
    <property type="protein sequence ID" value="ENSECAP00000083588.1"/>
    <property type="gene ID" value="ENSECAG00000023802.4"/>
</dbReference>
<dbReference type="GeneTree" id="ENSGT00940000162387"/>
<reference evidence="3 4" key="1">
    <citation type="journal article" date="2009" name="Science">
        <title>Genome sequence, comparative analysis, and population genetics of the domestic horse.</title>
        <authorList>
            <consortium name="Broad Institute Genome Sequencing Platform"/>
            <consortium name="Broad Institute Whole Genome Assembly Team"/>
            <person name="Wade C.M."/>
            <person name="Giulotto E."/>
            <person name="Sigurdsson S."/>
            <person name="Zoli M."/>
            <person name="Gnerre S."/>
            <person name="Imsland F."/>
            <person name="Lear T.L."/>
            <person name="Adelson D.L."/>
            <person name="Bailey E."/>
            <person name="Bellone R.R."/>
            <person name="Bloecker H."/>
            <person name="Distl O."/>
            <person name="Edgar R.C."/>
            <person name="Garber M."/>
            <person name="Leeb T."/>
            <person name="Mauceli E."/>
            <person name="MacLeod J.N."/>
            <person name="Penedo M.C.T."/>
            <person name="Raison J.M."/>
            <person name="Sharpe T."/>
            <person name="Vogel J."/>
            <person name="Andersson L."/>
            <person name="Antczak D.F."/>
            <person name="Biagi T."/>
            <person name="Binns M.M."/>
            <person name="Chowdhary B.P."/>
            <person name="Coleman S.J."/>
            <person name="Della Valle G."/>
            <person name="Fryc S."/>
            <person name="Guerin G."/>
            <person name="Hasegawa T."/>
            <person name="Hill E.W."/>
            <person name="Jurka J."/>
            <person name="Kiialainen A."/>
            <person name="Lindgren G."/>
            <person name="Liu J."/>
            <person name="Magnani E."/>
            <person name="Mickelson J.R."/>
            <person name="Murray J."/>
            <person name="Nergadze S.G."/>
            <person name="Onofrio R."/>
            <person name="Pedroni S."/>
            <person name="Piras M.F."/>
            <person name="Raudsepp T."/>
            <person name="Rocchi M."/>
            <person name="Roeed K.H."/>
            <person name="Ryder O.A."/>
            <person name="Searle S."/>
            <person name="Skow L."/>
            <person name="Swinburne J.E."/>
            <person name="Syvaenen A.C."/>
            <person name="Tozaki T."/>
            <person name="Valberg S.J."/>
            <person name="Vaudin M."/>
            <person name="White J.R."/>
            <person name="Zody M.C."/>
            <person name="Lander E.S."/>
            <person name="Lindblad-Toh K."/>
        </authorList>
    </citation>
    <scope>NUCLEOTIDE SEQUENCE [LARGE SCALE GENOMIC DNA]</scope>
    <source>
        <strain evidence="3 4">Thoroughbred</strain>
    </source>
</reference>
<dbReference type="CDD" id="cd00866">
    <property type="entry name" value="PEBP_euk"/>
    <property type="match status" value="1"/>
</dbReference>
<dbReference type="InterPro" id="IPR036610">
    <property type="entry name" value="PEBP-like_sf"/>
</dbReference>
<dbReference type="SUPFAM" id="SSF49777">
    <property type="entry name" value="PEBP-like"/>
    <property type="match status" value="1"/>
</dbReference>
<dbReference type="Pfam" id="PF01161">
    <property type="entry name" value="PBP"/>
    <property type="match status" value="1"/>
</dbReference>
<evidence type="ECO:0000313" key="4">
    <source>
        <dbReference type="Proteomes" id="UP000002281"/>
    </source>
</evidence>
<dbReference type="InterPro" id="IPR001858">
    <property type="entry name" value="Phosphatidylethanolamine-bd_CS"/>
</dbReference>
<feature type="region of interest" description="Disordered" evidence="2">
    <location>
        <begin position="306"/>
        <end position="332"/>
    </location>
</feature>
<evidence type="ECO:0000313" key="3">
    <source>
        <dbReference type="Ensembl" id="ENSECAP00000083588.1"/>
    </source>
</evidence>
<gene>
    <name evidence="3" type="primary">PEBP4</name>
</gene>
<sequence length="332" mass="37358">MQAALPSSAAGPPLQRLLFGRVLSSACMRRSWPHPSVLSWPFRGGLGPGGPPHLQQPLLHRVSASNCIHHQTAPRLLWQVARNSGQEKQSCPRGTAHQTLTSRKTTKVPMGWTMRLAVAALFLGVTMVATEDEDENDPCVYEALPDNDAVLCKGLEVFYPELGNVGCMFVPVCNNYRQKITHWPEPIVKFPWAMEGATYILVMVDPDAPSRSSPSAQFWRHWLVTDIKGIDLKKGKIQGQELTAYQPPSPPAQSGFHRYQFFIYLQEEKTISLLPKENKTRGSWKMDRFLNRFHLNEPEASTQFMTQNYQDSPILQAPDQGSSEPKNKTKPR</sequence>
<keyword evidence="4" id="KW-1185">Reference proteome</keyword>
<reference evidence="3" key="3">
    <citation type="submission" date="2025-09" db="UniProtKB">
        <authorList>
            <consortium name="Ensembl"/>
        </authorList>
    </citation>
    <scope>IDENTIFICATION</scope>
    <source>
        <strain evidence="3">Thoroughbred</strain>
    </source>
</reference>
<dbReference type="PANTHER" id="PTHR11362:SF82">
    <property type="entry name" value="PHOSPHATIDYLETHANOLAMINE-BINDING PROTEIN 4"/>
    <property type="match status" value="1"/>
</dbReference>
<evidence type="ECO:0000256" key="2">
    <source>
        <dbReference type="SAM" id="MobiDB-lite"/>
    </source>
</evidence>
<dbReference type="InterPro" id="IPR035810">
    <property type="entry name" value="PEBP_euk"/>
</dbReference>
<accession>A0A9L0T910</accession>
<protein>
    <submittedName>
        <fullName evidence="3">Phosphatidylethanolamine binding protein 4</fullName>
    </submittedName>
</protein>
<name>A0A9L0T910_HORSE</name>
<proteinExistence type="inferred from homology"/>
<dbReference type="InterPro" id="IPR008914">
    <property type="entry name" value="PEBP"/>
</dbReference>
<dbReference type="PANTHER" id="PTHR11362">
    <property type="entry name" value="PHOSPHATIDYLETHANOLAMINE-BINDING PROTEIN"/>
    <property type="match status" value="1"/>
</dbReference>
<dbReference type="Gene3D" id="3.90.280.10">
    <property type="entry name" value="PEBP-like"/>
    <property type="match status" value="1"/>
</dbReference>
<reference evidence="3" key="2">
    <citation type="submission" date="2025-08" db="UniProtKB">
        <authorList>
            <consortium name="Ensembl"/>
        </authorList>
    </citation>
    <scope>IDENTIFICATION</scope>
    <source>
        <strain evidence="3">Thoroughbred</strain>
    </source>
</reference>
<dbReference type="PROSITE" id="PS01220">
    <property type="entry name" value="PBP"/>
    <property type="match status" value="1"/>
</dbReference>
<dbReference type="AlphaFoldDB" id="A0A9L0T910"/>
<dbReference type="Proteomes" id="UP000002281">
    <property type="component" value="Chromosome 2"/>
</dbReference>
<comment type="similarity">
    <text evidence="1">Belongs to the phosphatidylethanolamine-binding protein family.</text>
</comment>
<evidence type="ECO:0000256" key="1">
    <source>
        <dbReference type="ARBA" id="ARBA00007091"/>
    </source>
</evidence>
<organism evidence="3 4">
    <name type="scientific">Equus caballus</name>
    <name type="common">Horse</name>
    <dbReference type="NCBI Taxonomy" id="9796"/>
    <lineage>
        <taxon>Eukaryota</taxon>
        <taxon>Metazoa</taxon>
        <taxon>Chordata</taxon>
        <taxon>Craniata</taxon>
        <taxon>Vertebrata</taxon>
        <taxon>Euteleostomi</taxon>
        <taxon>Mammalia</taxon>
        <taxon>Eutheria</taxon>
        <taxon>Laurasiatheria</taxon>
        <taxon>Perissodactyla</taxon>
        <taxon>Equidae</taxon>
        <taxon>Equus</taxon>
    </lineage>
</organism>